<accession>E6PT52</accession>
<evidence type="ECO:0000256" key="1">
    <source>
        <dbReference type="SAM" id="MobiDB-lite"/>
    </source>
</evidence>
<protein>
    <submittedName>
        <fullName evidence="2">Uncharacterized protein</fullName>
    </submittedName>
</protein>
<name>E6PT52_9ZZZZ</name>
<proteinExistence type="predicted"/>
<feature type="compositionally biased region" description="Basic and acidic residues" evidence="1">
    <location>
        <begin position="34"/>
        <end position="51"/>
    </location>
</feature>
<feature type="region of interest" description="Disordered" evidence="1">
    <location>
        <begin position="1"/>
        <end position="52"/>
    </location>
</feature>
<sequence length="86" mass="9583">MMASTHSMLREGRRSWGGDGVTEQVLEIQVPPAVRERTPPGGGKETRERPFVSRRAVRGAGERNRTLDLLITNELLYQLSYTGGKT</sequence>
<gene>
    <name evidence="2" type="ORF">CARN2_3585</name>
</gene>
<evidence type="ECO:0000313" key="2">
    <source>
        <dbReference type="EMBL" id="CBH98109.1"/>
    </source>
</evidence>
<organism evidence="2">
    <name type="scientific">mine drainage metagenome</name>
    <dbReference type="NCBI Taxonomy" id="410659"/>
    <lineage>
        <taxon>unclassified sequences</taxon>
        <taxon>metagenomes</taxon>
        <taxon>ecological metagenomes</taxon>
    </lineage>
</organism>
<dbReference type="AlphaFoldDB" id="E6PT52"/>
<reference evidence="2" key="1">
    <citation type="submission" date="2009-10" db="EMBL/GenBank/DDBJ databases">
        <title>Diversity of trophic interactions inside an arsenic-rich microbial ecosystem.</title>
        <authorList>
            <person name="Bertin P.N."/>
            <person name="Heinrich-Salmeron A."/>
            <person name="Pelletier E."/>
            <person name="Goulhen-Chollet F."/>
            <person name="Arsene-Ploetze F."/>
            <person name="Gallien S."/>
            <person name="Calteau A."/>
            <person name="Vallenet D."/>
            <person name="Casiot C."/>
            <person name="Chane-Woon-Ming B."/>
            <person name="Giloteaux L."/>
            <person name="Barakat M."/>
            <person name="Bonnefoy V."/>
            <person name="Bruneel O."/>
            <person name="Chandler M."/>
            <person name="Cleiss J."/>
            <person name="Duran R."/>
            <person name="Elbaz-Poulichet F."/>
            <person name="Fonknechten N."/>
            <person name="Lauga B."/>
            <person name="Mornico D."/>
            <person name="Ortet P."/>
            <person name="Schaeffer C."/>
            <person name="Siguier P."/>
            <person name="Alexander Thil Smith A."/>
            <person name="Van Dorsselaer A."/>
            <person name="Weissenbach J."/>
            <person name="Medigue C."/>
            <person name="Le Paslier D."/>
        </authorList>
    </citation>
    <scope>NUCLEOTIDE SEQUENCE</scope>
</reference>
<dbReference type="AntiFam" id="ANF00012">
    <property type="entry name" value="tRNA translation"/>
</dbReference>
<comment type="caution">
    <text evidence="2">The sequence shown here is derived from an EMBL/GenBank/DDBJ whole genome shotgun (WGS) entry which is preliminary data.</text>
</comment>
<dbReference type="EMBL" id="CABM01000049">
    <property type="protein sequence ID" value="CBH98109.1"/>
    <property type="molecule type" value="Genomic_DNA"/>
</dbReference>